<keyword evidence="3" id="KW-1185">Reference proteome</keyword>
<organism evidence="2 3">
    <name type="scientific">Pseudonocardia charpentierae</name>
    <dbReference type="NCBI Taxonomy" id="3075545"/>
    <lineage>
        <taxon>Bacteria</taxon>
        <taxon>Bacillati</taxon>
        <taxon>Actinomycetota</taxon>
        <taxon>Actinomycetes</taxon>
        <taxon>Pseudonocardiales</taxon>
        <taxon>Pseudonocardiaceae</taxon>
        <taxon>Pseudonocardia</taxon>
    </lineage>
</organism>
<dbReference type="RefSeq" id="WP_311554517.1">
    <property type="nucleotide sequence ID" value="NZ_JAVREJ010000002.1"/>
</dbReference>
<name>A0ABU2N3Y7_9PSEU</name>
<dbReference type="EMBL" id="JAVREJ010000002">
    <property type="protein sequence ID" value="MDT0348589.1"/>
    <property type="molecule type" value="Genomic_DNA"/>
</dbReference>
<dbReference type="SUPFAM" id="SSF54637">
    <property type="entry name" value="Thioesterase/thiol ester dehydrase-isomerase"/>
    <property type="match status" value="1"/>
</dbReference>
<dbReference type="PIRSF" id="PIRSF018072">
    <property type="entry name" value="UCP018072"/>
    <property type="match status" value="1"/>
</dbReference>
<accession>A0ABU2N3Y7</accession>
<evidence type="ECO:0000313" key="2">
    <source>
        <dbReference type="EMBL" id="MDT0348589.1"/>
    </source>
</evidence>
<dbReference type="Gene3D" id="3.10.129.10">
    <property type="entry name" value="Hotdog Thioesterase"/>
    <property type="match status" value="1"/>
</dbReference>
<dbReference type="InterPro" id="IPR039569">
    <property type="entry name" value="FAS1-like_DH_region"/>
</dbReference>
<proteinExistence type="predicted"/>
<protein>
    <submittedName>
        <fullName evidence="2">MaoC family dehydratase N-terminal domain-containing protein</fullName>
    </submittedName>
</protein>
<dbReference type="Pfam" id="PF13452">
    <property type="entry name" value="FAS1_DH_region"/>
    <property type="match status" value="1"/>
</dbReference>
<evidence type="ECO:0000259" key="1">
    <source>
        <dbReference type="Pfam" id="PF13452"/>
    </source>
</evidence>
<sequence>MIAEYVGRALPSSRPYVVGREKVREFALAVGEGALVCTDLDAARAAGHPDLVAPPTFAATFTIPAMEAFLRDPAVGWDYSRMVHGDQSFTMHRPLYAGDEVVITLHVDDLRSRGGSLFLTLRFEVADTAGEPVLTGLALFVTVVPVEPS</sequence>
<dbReference type="InterPro" id="IPR016709">
    <property type="entry name" value="HadA-like"/>
</dbReference>
<dbReference type="Proteomes" id="UP001183202">
    <property type="component" value="Unassembled WGS sequence"/>
</dbReference>
<reference evidence="3" key="1">
    <citation type="submission" date="2023-07" db="EMBL/GenBank/DDBJ databases">
        <title>30 novel species of actinomycetes from the DSMZ collection.</title>
        <authorList>
            <person name="Nouioui I."/>
        </authorList>
    </citation>
    <scope>NUCLEOTIDE SEQUENCE [LARGE SCALE GENOMIC DNA]</scope>
    <source>
        <strain evidence="3">DSM 45834</strain>
    </source>
</reference>
<feature type="domain" description="FAS1-like dehydratase" evidence="1">
    <location>
        <begin position="6"/>
        <end position="135"/>
    </location>
</feature>
<gene>
    <name evidence="2" type="ORF">RM445_03535</name>
</gene>
<evidence type="ECO:0000313" key="3">
    <source>
        <dbReference type="Proteomes" id="UP001183202"/>
    </source>
</evidence>
<dbReference type="CDD" id="cd03441">
    <property type="entry name" value="R_hydratase_like"/>
    <property type="match status" value="1"/>
</dbReference>
<comment type="caution">
    <text evidence="2">The sequence shown here is derived from an EMBL/GenBank/DDBJ whole genome shotgun (WGS) entry which is preliminary data.</text>
</comment>
<dbReference type="InterPro" id="IPR029069">
    <property type="entry name" value="HotDog_dom_sf"/>
</dbReference>